<dbReference type="Pfam" id="PF01814">
    <property type="entry name" value="Hemerythrin"/>
    <property type="match status" value="1"/>
</dbReference>
<protein>
    <recommendedName>
        <fullName evidence="1">Hemerythrin-like domain-containing protein</fullName>
    </recommendedName>
</protein>
<organism evidence="2 3">
    <name type="scientific">Mycolicibacterium chubuense (strain NBB4)</name>
    <name type="common">Mycobacterium chubuense</name>
    <dbReference type="NCBI Taxonomy" id="710421"/>
    <lineage>
        <taxon>Bacteria</taxon>
        <taxon>Bacillati</taxon>
        <taxon>Actinomycetota</taxon>
        <taxon>Actinomycetes</taxon>
        <taxon>Mycobacteriales</taxon>
        <taxon>Mycobacteriaceae</taxon>
        <taxon>Mycolicibacterium</taxon>
    </lineage>
</organism>
<feature type="domain" description="Hemerythrin-like" evidence="1">
    <location>
        <begin position="19"/>
        <end position="127"/>
    </location>
</feature>
<dbReference type="STRING" id="710421.Mycch_0193"/>
<name>I4BCL2_MYCCN</name>
<evidence type="ECO:0000313" key="3">
    <source>
        <dbReference type="Proteomes" id="UP000006057"/>
    </source>
</evidence>
<keyword evidence="3" id="KW-1185">Reference proteome</keyword>
<dbReference type="InterPro" id="IPR012312">
    <property type="entry name" value="Hemerythrin-like"/>
</dbReference>
<dbReference type="Gene3D" id="1.20.120.520">
    <property type="entry name" value="nmb1532 protein domain like"/>
    <property type="match status" value="1"/>
</dbReference>
<dbReference type="AlphaFoldDB" id="I4BCL2"/>
<dbReference type="OrthoDB" id="3381279at2"/>
<dbReference type="eggNOG" id="COG3945">
    <property type="taxonomic scope" value="Bacteria"/>
</dbReference>
<dbReference type="PATRIC" id="fig|710421.3.peg.186"/>
<dbReference type="EMBL" id="CP003053">
    <property type="protein sequence ID" value="AFM15019.1"/>
    <property type="molecule type" value="Genomic_DNA"/>
</dbReference>
<evidence type="ECO:0000313" key="2">
    <source>
        <dbReference type="EMBL" id="AFM15019.1"/>
    </source>
</evidence>
<gene>
    <name evidence="2" type="ordered locus">Mycch_0193</name>
</gene>
<proteinExistence type="predicted"/>
<reference evidence="2 3" key="1">
    <citation type="submission" date="2012-06" db="EMBL/GenBank/DDBJ databases">
        <title>Complete sequence of chromosome of Mycobacterium chubuense NBB4.</title>
        <authorList>
            <consortium name="US DOE Joint Genome Institute"/>
            <person name="Lucas S."/>
            <person name="Han J."/>
            <person name="Lapidus A."/>
            <person name="Cheng J.-F."/>
            <person name="Goodwin L."/>
            <person name="Pitluck S."/>
            <person name="Peters L."/>
            <person name="Mikhailova N."/>
            <person name="Teshima H."/>
            <person name="Detter J.C."/>
            <person name="Han C."/>
            <person name="Tapia R."/>
            <person name="Land M."/>
            <person name="Hauser L."/>
            <person name="Kyrpides N."/>
            <person name="Ivanova N."/>
            <person name="Pagani I."/>
            <person name="Mattes T."/>
            <person name="Holmes A."/>
            <person name="Rutledge P."/>
            <person name="Paulsen I."/>
            <person name="Coleman N."/>
            <person name="Woyke T."/>
        </authorList>
    </citation>
    <scope>NUCLEOTIDE SEQUENCE [LARGE SCALE GENOMIC DNA]</scope>
    <source>
        <strain evidence="2 3">NBB4</strain>
    </source>
</reference>
<evidence type="ECO:0000259" key="1">
    <source>
        <dbReference type="Pfam" id="PF01814"/>
    </source>
</evidence>
<dbReference type="HOGENOM" id="CLU_142298_1_0_11"/>
<dbReference type="KEGG" id="mcb:Mycch_0193"/>
<sequence length="156" mass="17617">MCHYCGCRDMPLLRDYIAEHERSINFGGEAVRAIDRGDFASARHSLDAMARELATHWQGDENGLFRVMARDELYAEHIAPLIVEHRELAHLLSTVDLTTTEGRQAIRDAVSDLYEHISKEEDGLFPASLTALDGDEWDAAIEAWQEAHPDRRMIAG</sequence>
<accession>I4BCL2</accession>
<dbReference type="Proteomes" id="UP000006057">
    <property type="component" value="Chromosome"/>
</dbReference>